<evidence type="ECO:0000256" key="4">
    <source>
        <dbReference type="ARBA" id="ARBA00022917"/>
    </source>
</evidence>
<dbReference type="Proteomes" id="UP000835052">
    <property type="component" value="Unassembled WGS sequence"/>
</dbReference>
<dbReference type="InterPro" id="IPR017959">
    <property type="entry name" value="Asn/Gln-tRNA_amidoTrfase_suB/E"/>
</dbReference>
<keyword evidence="2 5" id="KW-0547">Nucleotide-binding</keyword>
<dbReference type="InterPro" id="IPR004413">
    <property type="entry name" value="GatB"/>
</dbReference>
<evidence type="ECO:0000259" key="7">
    <source>
        <dbReference type="Pfam" id="PF02934"/>
    </source>
</evidence>
<keyword evidence="4 5" id="KW-0648">Protein biosynthesis</keyword>
<evidence type="ECO:0000256" key="3">
    <source>
        <dbReference type="ARBA" id="ARBA00022840"/>
    </source>
</evidence>
<dbReference type="OrthoDB" id="1722066at2759"/>
<evidence type="ECO:0000313" key="9">
    <source>
        <dbReference type="Proteomes" id="UP000835052"/>
    </source>
</evidence>
<dbReference type="PANTHER" id="PTHR11659:SF0">
    <property type="entry name" value="GLUTAMYL-TRNA(GLN) AMIDOTRANSFERASE SUBUNIT B, MITOCHONDRIAL"/>
    <property type="match status" value="1"/>
</dbReference>
<dbReference type="GO" id="GO:0032543">
    <property type="term" value="P:mitochondrial translation"/>
    <property type="evidence" value="ECO:0007669"/>
    <property type="project" value="UniProtKB-UniRule"/>
</dbReference>
<dbReference type="GO" id="GO:0070681">
    <property type="term" value="P:glutaminyl-tRNAGln biosynthesis via transamidation"/>
    <property type="evidence" value="ECO:0007669"/>
    <property type="project" value="UniProtKB-UniRule"/>
</dbReference>
<keyword evidence="5" id="KW-0496">Mitochondrion</keyword>
<organism evidence="8 9">
    <name type="scientific">Caenorhabditis auriculariae</name>
    <dbReference type="NCBI Taxonomy" id="2777116"/>
    <lineage>
        <taxon>Eukaryota</taxon>
        <taxon>Metazoa</taxon>
        <taxon>Ecdysozoa</taxon>
        <taxon>Nematoda</taxon>
        <taxon>Chromadorea</taxon>
        <taxon>Rhabditida</taxon>
        <taxon>Rhabditina</taxon>
        <taxon>Rhabditomorpha</taxon>
        <taxon>Rhabditoidea</taxon>
        <taxon>Rhabditidae</taxon>
        <taxon>Peloderinae</taxon>
        <taxon>Caenorhabditis</taxon>
    </lineage>
</organism>
<feature type="region of interest" description="Disordered" evidence="6">
    <location>
        <begin position="12"/>
        <end position="32"/>
    </location>
</feature>
<dbReference type="PANTHER" id="PTHR11659">
    <property type="entry name" value="GLUTAMYL-TRNA GLN AMIDOTRANSFERASE SUBUNIT B MITOCHONDRIAL AND PROKARYOTIC PET112-RELATED"/>
    <property type="match status" value="1"/>
</dbReference>
<comment type="function">
    <text evidence="5">Allows the formation of correctly charged Gln-tRNA(Gln) through the transamidation of misacylated Glu-tRNA(Gln) in the mitochondria. The reaction takes place in the presence of glutamine and ATP through an activated gamma-phospho-Glu-tRNA(Gln).</text>
</comment>
<keyword evidence="1 5" id="KW-0436">Ligase</keyword>
<feature type="compositionally biased region" description="Low complexity" evidence="6">
    <location>
        <begin position="12"/>
        <end position="25"/>
    </location>
</feature>
<dbReference type="AlphaFoldDB" id="A0A8S1GR63"/>
<comment type="subcellular location">
    <subcellularLocation>
        <location evidence="5">Mitochondrion</location>
    </subcellularLocation>
</comment>
<dbReference type="EMBL" id="CAJGYM010000003">
    <property type="protein sequence ID" value="CAD6185729.1"/>
    <property type="molecule type" value="Genomic_DNA"/>
</dbReference>
<comment type="similarity">
    <text evidence="5">Belongs to the GatB/GatE family. GatB subfamily.</text>
</comment>
<keyword evidence="9" id="KW-1185">Reference proteome</keyword>
<protein>
    <recommendedName>
        <fullName evidence="5">Glutamyl-tRNA(Gln) amidotransferase subunit B, mitochondrial</fullName>
        <shortName evidence="5">Glu-AdT subunit B</shortName>
        <ecNumber evidence="5">6.3.5.-</ecNumber>
    </recommendedName>
</protein>
<name>A0A8S1GR63_9PELO</name>
<evidence type="ECO:0000256" key="1">
    <source>
        <dbReference type="ARBA" id="ARBA00022598"/>
    </source>
</evidence>
<comment type="caution">
    <text evidence="8">The sequence shown here is derived from an EMBL/GenBank/DDBJ whole genome shotgun (WGS) entry which is preliminary data.</text>
</comment>
<comment type="subunit">
    <text evidence="5">Subunit of the heterotrimeric GatCAB amidotransferase (AdT) complex, composed of A, B and C subunits.</text>
</comment>
<comment type="catalytic activity">
    <reaction evidence="5">
        <text>L-glutamyl-tRNA(Gln) + L-glutamine + ATP + H2O = L-glutaminyl-tRNA(Gln) + L-glutamate + ADP + phosphate + H(+)</text>
        <dbReference type="Rhea" id="RHEA:17521"/>
        <dbReference type="Rhea" id="RHEA-COMP:9681"/>
        <dbReference type="Rhea" id="RHEA-COMP:9684"/>
        <dbReference type="ChEBI" id="CHEBI:15377"/>
        <dbReference type="ChEBI" id="CHEBI:15378"/>
        <dbReference type="ChEBI" id="CHEBI:29985"/>
        <dbReference type="ChEBI" id="CHEBI:30616"/>
        <dbReference type="ChEBI" id="CHEBI:43474"/>
        <dbReference type="ChEBI" id="CHEBI:58359"/>
        <dbReference type="ChEBI" id="CHEBI:78520"/>
        <dbReference type="ChEBI" id="CHEBI:78521"/>
        <dbReference type="ChEBI" id="CHEBI:456216"/>
    </reaction>
</comment>
<dbReference type="EC" id="6.3.5.-" evidence="5"/>
<evidence type="ECO:0000313" key="8">
    <source>
        <dbReference type="EMBL" id="CAD6185729.1"/>
    </source>
</evidence>
<dbReference type="GO" id="GO:0050567">
    <property type="term" value="F:glutaminyl-tRNA synthase (glutamine-hydrolyzing) activity"/>
    <property type="evidence" value="ECO:0007669"/>
    <property type="project" value="UniProtKB-UniRule"/>
</dbReference>
<dbReference type="GO" id="GO:0030956">
    <property type="term" value="C:glutamyl-tRNA(Gln) amidotransferase complex"/>
    <property type="evidence" value="ECO:0007669"/>
    <property type="project" value="UniProtKB-UniRule"/>
</dbReference>
<feature type="domain" description="Aspartyl/Glutamyl-tRNA(Gln) amidotransferase subunit B/E catalytic" evidence="7">
    <location>
        <begin position="37"/>
        <end position="310"/>
    </location>
</feature>
<keyword evidence="3 5" id="KW-0067">ATP-binding</keyword>
<dbReference type="InterPro" id="IPR006075">
    <property type="entry name" value="Asn/Gln-tRNA_Trfase_suB/E_cat"/>
</dbReference>
<dbReference type="GO" id="GO:0005524">
    <property type="term" value="F:ATP binding"/>
    <property type="evidence" value="ECO:0007669"/>
    <property type="project" value="UniProtKB-KW"/>
</dbReference>
<evidence type="ECO:0000256" key="2">
    <source>
        <dbReference type="ARBA" id="ARBA00022741"/>
    </source>
</evidence>
<reference evidence="8" key="1">
    <citation type="submission" date="2020-10" db="EMBL/GenBank/DDBJ databases">
        <authorList>
            <person name="Kikuchi T."/>
        </authorList>
    </citation>
    <scope>NUCLEOTIDE SEQUENCE</scope>
    <source>
        <strain evidence="8">NKZ352</strain>
    </source>
</reference>
<dbReference type="SUPFAM" id="SSF55931">
    <property type="entry name" value="Glutamine synthetase/guanido kinase"/>
    <property type="match status" value="1"/>
</dbReference>
<dbReference type="NCBIfam" id="NF004012">
    <property type="entry name" value="PRK05477.1-2"/>
    <property type="match status" value="1"/>
</dbReference>
<proteinExistence type="inferred from homology"/>
<gene>
    <name evidence="8" type="ORF">CAUJ_LOCUS1648</name>
</gene>
<dbReference type="NCBIfam" id="TIGR00133">
    <property type="entry name" value="gatB"/>
    <property type="match status" value="1"/>
</dbReference>
<accession>A0A8S1GR63</accession>
<dbReference type="HAMAP" id="MF_00121">
    <property type="entry name" value="GatB"/>
    <property type="match status" value="1"/>
</dbReference>
<evidence type="ECO:0000256" key="5">
    <source>
        <dbReference type="HAMAP-Rule" id="MF_03147"/>
    </source>
</evidence>
<dbReference type="GO" id="GO:0005739">
    <property type="term" value="C:mitochondrion"/>
    <property type="evidence" value="ECO:0007669"/>
    <property type="project" value="UniProtKB-SubCell"/>
</dbReference>
<evidence type="ECO:0000256" key="6">
    <source>
        <dbReference type="SAM" id="MobiDB-lite"/>
    </source>
</evidence>
<sequence>MLQTRILRRISAMTASTSSATPSTSEGHKDRSRYRPVIGLEVHVQLNTRTKLFSRTPAGLEAGPNRLVSPFDMALPGTMPALNKQAVMHALKMAKLLKCTVPEKSRFDRKHYFYADMPAGYQITQTDMPIARDGSFAFHVFDEHVEPYWKEVPIIQLQLEQDSGKTIHHGKKCCALVEIVTTPCLRTALEATCFVQHLRLILMHYQICLGELHRGHLRVDANVSLSYDGKPGTRIEVKNINSVRCLHTAINYEIERQFSLLSRGEKIVKETRAADPEGRTVSMREKEDDTDYRFIPEPNLPLLKIQPEWREMNDRWVETQPPPRFQKFRDEFGFNPRSALHLAEDETLSSFIERCAEHFVPLENLTANDILVWMKELKTTMQRSKDVYPPASNRFAEQFVRAIDLYKKNRITRLRMLDLLRNLSADQESRTVDQILDAEDLWKIENADEIVSDLLKSQEKISEKARQGHAKSFGRLRNLAVEGSRKRIDVDQIEASLKRLLGLKT</sequence>
<dbReference type="Pfam" id="PF02934">
    <property type="entry name" value="GatB_N"/>
    <property type="match status" value="1"/>
</dbReference>
<dbReference type="InterPro" id="IPR014746">
    <property type="entry name" value="Gln_synth/guanido_kin_cat_dom"/>
</dbReference>